<keyword evidence="4" id="KW-1185">Reference proteome</keyword>
<sequence length="419" mass="46384">MAAKKLPPLKDEVERIVKEAGGWLNVIERVCPMLGPAIRNLGHSVDCPFPERHRNGGGQDDFRFSASTKQASHEGRAICSCNQDGWAPIDLLIEAGVGSSYVDVCKEIKRAFDKNGEYQAKVAPAPQRQRPRSTADDNARKVAAQKQIVKDLLPLGHPDARIGRLYFRRRGIPLNKAIGDVKFHPALPYYVTRTVKGVKVKELLGLFPAIVSAFRNGQGRVMNLHRIFLSQDGRKLDHPEVTKPKKVCSGLDNWSKASIPVATVAGCRTLHICEGVEKGWAIHLAMNETVKAANSCTSLPGQFVDRADYDDVVLWADHDPYNVVREKHGDGQTYMFKLFVELMRAGFRVCLMVPDTNPTTEAKGPDWEDIVVNEKVLEMPQAERFDYLRTRSLSGGVFTPTGHAKKLPTGGVEVQSQAA</sequence>
<evidence type="ECO:0000256" key="1">
    <source>
        <dbReference type="SAM" id="MobiDB-lite"/>
    </source>
</evidence>
<accession>A0ABT0ETA6</accession>
<evidence type="ECO:0000313" key="4">
    <source>
        <dbReference type="Proteomes" id="UP001299876"/>
    </source>
</evidence>
<feature type="region of interest" description="Disordered" evidence="1">
    <location>
        <begin position="399"/>
        <end position="419"/>
    </location>
</feature>
<protein>
    <recommendedName>
        <fullName evidence="2">DUF7146 domain-containing protein</fullName>
    </recommendedName>
</protein>
<reference evidence="3 4" key="1">
    <citation type="submission" date="2022-02" db="EMBL/GenBank/DDBJ databases">
        <title>Comparative genomics of the first Antarctic Pseudomonas spp. capable of biotransforming 2,4,6-Trinitrotoluene.</title>
        <authorList>
            <person name="Cabrera M.A."/>
            <person name="Marquez S.L."/>
            <person name="Perez-Donoso J.M."/>
        </authorList>
    </citation>
    <scope>NUCLEOTIDE SEQUENCE [LARGE SCALE GENOMIC DNA]</scope>
    <source>
        <strain evidence="3 4">TNT19</strain>
    </source>
</reference>
<proteinExistence type="predicted"/>
<evidence type="ECO:0000313" key="3">
    <source>
        <dbReference type="EMBL" id="MCK1788681.1"/>
    </source>
</evidence>
<feature type="domain" description="DUF7146" evidence="2">
    <location>
        <begin position="146"/>
        <end position="250"/>
    </location>
</feature>
<organism evidence="3 4">
    <name type="scientific">Pseudomonas violetae</name>
    <dbReference type="NCBI Taxonomy" id="2915813"/>
    <lineage>
        <taxon>Bacteria</taxon>
        <taxon>Pseudomonadati</taxon>
        <taxon>Pseudomonadota</taxon>
        <taxon>Gammaproteobacteria</taxon>
        <taxon>Pseudomonadales</taxon>
        <taxon>Pseudomonadaceae</taxon>
        <taxon>Pseudomonas</taxon>
    </lineage>
</organism>
<gene>
    <name evidence="3" type="ORF">L9059_00440</name>
</gene>
<feature type="region of interest" description="Disordered" evidence="1">
    <location>
        <begin position="119"/>
        <end position="140"/>
    </location>
</feature>
<name>A0ABT0ETA6_9PSED</name>
<dbReference type="Proteomes" id="UP001299876">
    <property type="component" value="Unassembled WGS sequence"/>
</dbReference>
<dbReference type="InterPro" id="IPR055570">
    <property type="entry name" value="DUF7146"/>
</dbReference>
<evidence type="ECO:0000259" key="2">
    <source>
        <dbReference type="Pfam" id="PF23639"/>
    </source>
</evidence>
<dbReference type="EMBL" id="JAKNRW010000001">
    <property type="protein sequence ID" value="MCK1788681.1"/>
    <property type="molecule type" value="Genomic_DNA"/>
</dbReference>
<dbReference type="RefSeq" id="WP_247285618.1">
    <property type="nucleotide sequence ID" value="NZ_JAKNRW010000001.1"/>
</dbReference>
<dbReference type="Pfam" id="PF23639">
    <property type="entry name" value="DUF7146"/>
    <property type="match status" value="1"/>
</dbReference>
<comment type="caution">
    <text evidence="3">The sequence shown here is derived from an EMBL/GenBank/DDBJ whole genome shotgun (WGS) entry which is preliminary data.</text>
</comment>